<dbReference type="SUPFAM" id="SSF53474">
    <property type="entry name" value="alpha/beta-Hydrolases"/>
    <property type="match status" value="1"/>
</dbReference>
<dbReference type="AlphaFoldDB" id="A0A9P8Y1N8"/>
<dbReference type="GeneID" id="70186525"/>
<dbReference type="Pfam" id="PF00561">
    <property type="entry name" value="Abhydrolase_1"/>
    <property type="match status" value="1"/>
</dbReference>
<dbReference type="OrthoDB" id="425534at2759"/>
<dbReference type="RefSeq" id="XP_046010354.1">
    <property type="nucleotide sequence ID" value="XM_046156979.1"/>
</dbReference>
<keyword evidence="5" id="KW-1185">Reference proteome</keyword>
<evidence type="ECO:0000313" key="4">
    <source>
        <dbReference type="EMBL" id="KAH7027555.1"/>
    </source>
</evidence>
<keyword evidence="2" id="KW-0732">Signal</keyword>
<evidence type="ECO:0000256" key="1">
    <source>
        <dbReference type="SAM" id="MobiDB-lite"/>
    </source>
</evidence>
<reference evidence="4" key="1">
    <citation type="journal article" date="2021" name="Nat. Commun.">
        <title>Genetic determinants of endophytism in the Arabidopsis root mycobiome.</title>
        <authorList>
            <person name="Mesny F."/>
            <person name="Miyauchi S."/>
            <person name="Thiergart T."/>
            <person name="Pickel B."/>
            <person name="Atanasova L."/>
            <person name="Karlsson M."/>
            <person name="Huettel B."/>
            <person name="Barry K.W."/>
            <person name="Haridas S."/>
            <person name="Chen C."/>
            <person name="Bauer D."/>
            <person name="Andreopoulos W."/>
            <person name="Pangilinan J."/>
            <person name="LaButti K."/>
            <person name="Riley R."/>
            <person name="Lipzen A."/>
            <person name="Clum A."/>
            <person name="Drula E."/>
            <person name="Henrissat B."/>
            <person name="Kohler A."/>
            <person name="Grigoriev I.V."/>
            <person name="Martin F.M."/>
            <person name="Hacquard S."/>
        </authorList>
    </citation>
    <scope>NUCLEOTIDE SEQUENCE</scope>
    <source>
        <strain evidence="4">MPI-CAGE-CH-0230</strain>
    </source>
</reference>
<gene>
    <name evidence="4" type="ORF">B0I36DRAFT_351072</name>
</gene>
<sequence>MVMRSTYANTALWALSALSVVTQVFAQAPVPNRQVDPAVFPGITPSEKLEWHDCYDVFKCARLSVPAKVSGKRCKDRVEIAIIRLPYRRTNESMPAQQQGTVHIQLGGWSASSTNFLVRFGESYTTLLAGYELLAIDYRGYGWSTPSINCFASEAERQAFALPEPPLLSSSLGITEVWEARARNFSRSCRKHAARAISYGGSYAAAVDHVTVMKAMSQEKLSFWAVTSGSVVASTVAFLYPQYIDKLLLDAPEAVAPDYTTTTAQAKNVEDSNTALSAFLYTCLHADPHGPSPCNFTGSSTTLADIRARFNKIEADLLAKGDAGLSVPNFPPEVRFTWSRFKVTKWSELVCQTVQAPPTRVFCNIAKSTAMTTQQRAPRPRPREDPQAYHPPYRSWEQLKQDNVWVRYNSGYTDRLIWYLNGAFPACVSVSSAPYREDNLAPLFTPASEDHQSDSGGGGTWHEIAKLPMTKPPVSSINVSCLDLEELERSWVRTHKELCDEDEGEYASSQDFSSNNNDDDDERRRPIATASERNGRREADQGTRYLMRCCGQDRPFGKTGQKVTVASSSANEFVTIGDYVTSEFLKSEFLPNVCLMSNILNPGVLF</sequence>
<dbReference type="InterPro" id="IPR029058">
    <property type="entry name" value="AB_hydrolase_fold"/>
</dbReference>
<organism evidence="4 5">
    <name type="scientific">Microdochium trichocladiopsis</name>
    <dbReference type="NCBI Taxonomy" id="1682393"/>
    <lineage>
        <taxon>Eukaryota</taxon>
        <taxon>Fungi</taxon>
        <taxon>Dikarya</taxon>
        <taxon>Ascomycota</taxon>
        <taxon>Pezizomycotina</taxon>
        <taxon>Sordariomycetes</taxon>
        <taxon>Xylariomycetidae</taxon>
        <taxon>Xylariales</taxon>
        <taxon>Microdochiaceae</taxon>
        <taxon>Microdochium</taxon>
    </lineage>
</organism>
<feature type="region of interest" description="Disordered" evidence="1">
    <location>
        <begin position="371"/>
        <end position="391"/>
    </location>
</feature>
<evidence type="ECO:0000313" key="5">
    <source>
        <dbReference type="Proteomes" id="UP000756346"/>
    </source>
</evidence>
<dbReference type="Proteomes" id="UP000756346">
    <property type="component" value="Unassembled WGS sequence"/>
</dbReference>
<feature type="domain" description="AB hydrolase-1" evidence="3">
    <location>
        <begin position="128"/>
        <end position="283"/>
    </location>
</feature>
<dbReference type="EMBL" id="JAGTJQ010000007">
    <property type="protein sequence ID" value="KAH7027555.1"/>
    <property type="molecule type" value="Genomic_DNA"/>
</dbReference>
<protein>
    <recommendedName>
        <fullName evidence="3">AB hydrolase-1 domain-containing protein</fullName>
    </recommendedName>
</protein>
<feature type="region of interest" description="Disordered" evidence="1">
    <location>
        <begin position="502"/>
        <end position="538"/>
    </location>
</feature>
<evidence type="ECO:0000256" key="2">
    <source>
        <dbReference type="SAM" id="SignalP"/>
    </source>
</evidence>
<feature type="chain" id="PRO_5040406365" description="AB hydrolase-1 domain-containing protein" evidence="2">
    <location>
        <begin position="27"/>
        <end position="606"/>
    </location>
</feature>
<dbReference type="InterPro" id="IPR000073">
    <property type="entry name" value="AB_hydrolase_1"/>
</dbReference>
<accession>A0A9P8Y1N8</accession>
<proteinExistence type="predicted"/>
<name>A0A9P8Y1N8_9PEZI</name>
<evidence type="ECO:0000259" key="3">
    <source>
        <dbReference type="Pfam" id="PF00561"/>
    </source>
</evidence>
<dbReference type="Gene3D" id="3.40.50.1820">
    <property type="entry name" value="alpha/beta hydrolase"/>
    <property type="match status" value="1"/>
</dbReference>
<feature type="signal peptide" evidence="2">
    <location>
        <begin position="1"/>
        <end position="26"/>
    </location>
</feature>
<comment type="caution">
    <text evidence="4">The sequence shown here is derived from an EMBL/GenBank/DDBJ whole genome shotgun (WGS) entry which is preliminary data.</text>
</comment>